<dbReference type="InterPro" id="IPR027417">
    <property type="entry name" value="P-loop_NTPase"/>
</dbReference>
<keyword evidence="3" id="KW-1185">Reference proteome</keyword>
<evidence type="ECO:0000256" key="1">
    <source>
        <dbReference type="SAM" id="MobiDB-lite"/>
    </source>
</evidence>
<sequence length="523" mass="57860">MTEQPFNPFPPDDPHHEAFAVREERESIVGCAYDSELWPDGWERYEPAAEVAEQAIESGAKAVPLVNLPDEFWGSRPLFKHIREAAWASVTSADAVLGSLLARAAAMVDHRIKFDSGRGPTGSLNTFVNLIGPSGAGKTEAMRTASRLLLPPRYLARLDGAIDPELFRDGISLGTGEGMAEAYMGWVLRETGELDRKGEPKTEKARAQVRHNAFFYVDEGQTLTKMMKERQGTTVGMAIRTAWTGGALGQANAREENTRFLPDGSYAMGMLIGYQPEVAQDLLSDGGPGTPQRFLWLSAIDPHIPDEEVPQPDPIRMPVQPPSETPVVGFPADLRSQLRRDQLARQRGELVIDELDSHVPLMRCKLAALLALLDERFEVTWEDWELGGLIWATSCAVRDRLIEFGRQMAERTRLAQLERRREEAVAIHLAQRGVDSTVERVAAWVGDKVREKGPLARGKLRKLLPSRDRAWFEPGLSHAEALRWVVVDEDRVVKPGPARLERGGGQGDTRPPLGAENGGPADE</sequence>
<name>A0A1C5AYZ9_9ACTN</name>
<dbReference type="AlphaFoldDB" id="A0A1C5AYZ9"/>
<dbReference type="RefSeq" id="WP_074479394.1">
    <property type="nucleotide sequence ID" value="NZ_FMCT01000031.1"/>
</dbReference>
<organism evidence="2 3">
    <name type="scientific">Micromonospora carbonacea</name>
    <dbReference type="NCBI Taxonomy" id="47853"/>
    <lineage>
        <taxon>Bacteria</taxon>
        <taxon>Bacillati</taxon>
        <taxon>Actinomycetota</taxon>
        <taxon>Actinomycetes</taxon>
        <taxon>Micromonosporales</taxon>
        <taxon>Micromonosporaceae</taxon>
        <taxon>Micromonospora</taxon>
    </lineage>
</organism>
<dbReference type="SUPFAM" id="SSF52540">
    <property type="entry name" value="P-loop containing nucleoside triphosphate hydrolases"/>
    <property type="match status" value="1"/>
</dbReference>
<proteinExistence type="predicted"/>
<evidence type="ECO:0000313" key="2">
    <source>
        <dbReference type="EMBL" id="SCF50396.1"/>
    </source>
</evidence>
<reference evidence="3" key="1">
    <citation type="submission" date="2016-06" db="EMBL/GenBank/DDBJ databases">
        <authorList>
            <person name="Varghese N."/>
            <person name="Submissions Spin"/>
        </authorList>
    </citation>
    <scope>NUCLEOTIDE SEQUENCE [LARGE SCALE GENOMIC DNA]</scope>
    <source>
        <strain evidence="3">DSM 43168</strain>
    </source>
</reference>
<feature type="region of interest" description="Disordered" evidence="1">
    <location>
        <begin position="495"/>
        <end position="523"/>
    </location>
</feature>
<accession>A0A1C5AYZ9</accession>
<protein>
    <submittedName>
        <fullName evidence="2">Uncharacterized protein</fullName>
    </submittedName>
</protein>
<gene>
    <name evidence="2" type="ORF">GA0070563_13121</name>
</gene>
<dbReference type="EMBL" id="FMCT01000031">
    <property type="protein sequence ID" value="SCF50396.1"/>
    <property type="molecule type" value="Genomic_DNA"/>
</dbReference>
<evidence type="ECO:0000313" key="3">
    <source>
        <dbReference type="Proteomes" id="UP000183585"/>
    </source>
</evidence>
<dbReference type="Proteomes" id="UP000183585">
    <property type="component" value="Unassembled WGS sequence"/>
</dbReference>